<name>A0ABU9IFH1_9SPHN</name>
<dbReference type="Proteomes" id="UP001497045">
    <property type="component" value="Unassembled WGS sequence"/>
</dbReference>
<comment type="caution">
    <text evidence="1">The sequence shown here is derived from an EMBL/GenBank/DDBJ whole genome shotgun (WGS) entry which is preliminary data.</text>
</comment>
<proteinExistence type="predicted"/>
<sequence length="100" mass="10377">MSSLTGTWRAVSKTPVGDQHSTLTIVVDGDALTGTCVTDAGATMPLENGKVDGNAATWGMEMTTPFELHMRAAIEVDGDTFSGTMASDFGSSPYSGTREA</sequence>
<dbReference type="EMBL" id="JBBYHV010000002">
    <property type="protein sequence ID" value="MEL1251173.1"/>
    <property type="molecule type" value="Genomic_DNA"/>
</dbReference>
<gene>
    <name evidence="1" type="ORF">AAEO60_10870</name>
</gene>
<keyword evidence="2" id="KW-1185">Reference proteome</keyword>
<accession>A0ABU9IFH1</accession>
<evidence type="ECO:0000313" key="2">
    <source>
        <dbReference type="Proteomes" id="UP001497045"/>
    </source>
</evidence>
<evidence type="ECO:0000313" key="1">
    <source>
        <dbReference type="EMBL" id="MEL1251173.1"/>
    </source>
</evidence>
<dbReference type="RefSeq" id="WP_341673734.1">
    <property type="nucleotide sequence ID" value="NZ_JBBYHV010000002.1"/>
</dbReference>
<organism evidence="1 2">
    <name type="scientific">Aurantiacibacter gilvus</name>
    <dbReference type="NCBI Taxonomy" id="3139141"/>
    <lineage>
        <taxon>Bacteria</taxon>
        <taxon>Pseudomonadati</taxon>
        <taxon>Pseudomonadota</taxon>
        <taxon>Alphaproteobacteria</taxon>
        <taxon>Sphingomonadales</taxon>
        <taxon>Erythrobacteraceae</taxon>
        <taxon>Aurantiacibacter</taxon>
    </lineage>
</organism>
<protein>
    <submittedName>
        <fullName evidence="1">Uncharacterized protein</fullName>
    </submittedName>
</protein>
<reference evidence="1 2" key="1">
    <citation type="submission" date="2024-04" db="EMBL/GenBank/DDBJ databases">
        <title>Aurantiacibacter sp. DGU6 16S ribosomal RNA gene Genome sequencing and assembly.</title>
        <authorList>
            <person name="Park S."/>
        </authorList>
    </citation>
    <scope>NUCLEOTIDE SEQUENCE [LARGE SCALE GENOMIC DNA]</scope>
    <source>
        <strain evidence="1 2">DGU6</strain>
    </source>
</reference>